<evidence type="ECO:0000313" key="6">
    <source>
        <dbReference type="Proteomes" id="UP000054408"/>
    </source>
</evidence>
<feature type="compositionally biased region" description="Basic and acidic residues" evidence="1">
    <location>
        <begin position="1438"/>
        <end position="1448"/>
    </location>
</feature>
<feature type="region of interest" description="Disordered" evidence="1">
    <location>
        <begin position="1"/>
        <end position="225"/>
    </location>
</feature>
<accession>A0A0L0DP32</accession>
<feature type="domain" description="Cation-transporting P-type ATPase C-terminal" evidence="4">
    <location>
        <begin position="1195"/>
        <end position="1345"/>
    </location>
</feature>
<dbReference type="Proteomes" id="UP000054408">
    <property type="component" value="Unassembled WGS sequence"/>
</dbReference>
<feature type="transmembrane region" description="Helical" evidence="2">
    <location>
        <begin position="1287"/>
        <end position="1306"/>
    </location>
</feature>
<feature type="transmembrane region" description="Helical" evidence="2">
    <location>
        <begin position="628"/>
        <end position="643"/>
    </location>
</feature>
<dbReference type="SUPFAM" id="SSF81665">
    <property type="entry name" value="Calcium ATPase, transmembrane domain M"/>
    <property type="match status" value="1"/>
</dbReference>
<dbReference type="PANTHER" id="PTHR10763:SF26">
    <property type="entry name" value="CELL DIVISION CONTROL PROTEIN 6 HOMOLOG"/>
    <property type="match status" value="1"/>
</dbReference>
<dbReference type="Gene3D" id="2.70.150.10">
    <property type="entry name" value="Calcium-transporting ATPase, cytoplasmic transduction domain A"/>
    <property type="match status" value="1"/>
</dbReference>
<feature type="compositionally biased region" description="Basic and acidic residues" evidence="1">
    <location>
        <begin position="122"/>
        <end position="141"/>
    </location>
</feature>
<feature type="domain" description="P-type ATPase A" evidence="3">
    <location>
        <begin position="425"/>
        <end position="524"/>
    </location>
</feature>
<dbReference type="Pfam" id="PF00689">
    <property type="entry name" value="Cation_ATPase_C"/>
    <property type="match status" value="1"/>
</dbReference>
<dbReference type="EMBL" id="GL349482">
    <property type="protein sequence ID" value="KNC53786.1"/>
    <property type="molecule type" value="Genomic_DNA"/>
</dbReference>
<evidence type="ECO:0008006" key="7">
    <source>
        <dbReference type="Google" id="ProtNLM"/>
    </source>
</evidence>
<dbReference type="InterPro" id="IPR050311">
    <property type="entry name" value="ORC1/CDC6"/>
</dbReference>
<evidence type="ECO:0000313" key="5">
    <source>
        <dbReference type="EMBL" id="KNC53786.1"/>
    </source>
</evidence>
<feature type="transmembrane region" description="Helical" evidence="2">
    <location>
        <begin position="563"/>
        <end position="584"/>
    </location>
</feature>
<feature type="compositionally biased region" description="Basic and acidic residues" evidence="1">
    <location>
        <begin position="172"/>
        <end position="185"/>
    </location>
</feature>
<organism evidence="5 6">
    <name type="scientific">Thecamonas trahens ATCC 50062</name>
    <dbReference type="NCBI Taxonomy" id="461836"/>
    <lineage>
        <taxon>Eukaryota</taxon>
        <taxon>Apusozoa</taxon>
        <taxon>Apusomonadida</taxon>
        <taxon>Apusomonadidae</taxon>
        <taxon>Thecamonas</taxon>
    </lineage>
</organism>
<keyword evidence="2" id="KW-0472">Membrane</keyword>
<dbReference type="GO" id="GO:0003688">
    <property type="term" value="F:DNA replication origin binding"/>
    <property type="evidence" value="ECO:0007669"/>
    <property type="project" value="TreeGrafter"/>
</dbReference>
<name>A0A0L0DP32_THETB</name>
<sequence>MADKQNTVFAADNGGELGSPGPAAAGAGAPGGEGEAADGVAAEVRNNKAKSLKSKSKSKAKGKGKVKAKAKSRKSKSKRKRKSKSKSKRKSKGKDGAHTSGNDNNHDNDNNHEAVTIDDDDNKPKDKPREPKGEGKGKSRESATLGTSLAVPDRHRRHRRTKRKGKRRVRKSKADKIDKVEEKAAEASSSSSGLADPVAPPPRVRPLPEPTPAELVLESSSEDRPDPYIGADAENEFIDTALVYRSRAARPSQPRPASPVVQPASVTLEFAEEFANEAEAGALLPHVLEVDALAEALQTSCKIGLSAEDHEARLDELGHHWRSPPPAMAQFQSPRESIVATLVTLARELIFKHESRMALWLAVVLTFAKAIRDSDVTAGAACMLLLLAAFVQLVMALEFQDTWARLRWETARAWFGWSYGYTHTVAIRAGGRAHTLVQDLVPGDLIEVSAPGVVPADIRIVTDSGKLVVDSSARSEPSQLSRRPAAAPNTHRAYARAPNMAFAGETMVTGYALGLVVAVGADSLYYGDPSRASSLVLDPLDDDEMGETRMAASTKPDLEGTHLVRSGGVALLSTTFSASLVHAFRIPLRAFSTLTLAEAQLGGRFMLAGALLAATSYLLAGITEGLDPLTVISITAVYLWLVLPDRMRVQLRALEAERVLAGERPRRLATALTLSASDKLVETTQIVISPAQLIDGVPHAVSTILFPTDDEPLDRTTMTERSWQASLRRRKYDGLLRAVALTTTKAFVDTLYGDEDTIRANEPVSRALLALAHDALDVRGCKAQHPCMGRIVFGRAPKAATASGLVPVATAAAHSLASSFVVSIHPLAEDAHIVVGVAPLRMLLTANVATTCLVAAGGPKAAEYVETLTPLGLSAQLKLKTTVRTMEAAGQVVMAYVHKRLLLPENVSGREYARQLVSSPSAFLDEWTADFTLVGLVGVPLKANPEVGRLVTQLQTSGVTTHLFSPYAPQTTLALAQSAGIVLRKTSLDSLVPPFINAAAPAGAGFELGKSMVVPSVDAHTLAAGLAYLTDVAAQSTAVLIGRADDWMGGALDEAHAQVGIYTLSNRLLTLCAANGPSHVKHATFCDMYLADASLETLATVLARARGAVDTEIKAVAGRTAMYLAYTMALALGFWFALPLPFTASLLVLAELVVRLHTIVFPRLVKKPFVEPDVMLTDKTRSVTPSMGKLLRFGRLFSGPLVLYASLLAGLVVLGALSNYAAVMNTVTSSLAGQANAWESGAPIAGAGNVLCEARSAFYLGLVVGFFALLTTTLTRSASLIDLPRRTLAIHASLIVVQMVLLVLSLEVSPFQVFFGTCAVAFRGWLPSLLFAAVIIALDELRKYLLRYVVVDPNESPLRHLYFNVRDPLSPPSPIPSRTLPKRGRQKGDDADLLRRSSKRLKTLSARASHRVMVDENGEVGEAGEAFAAAGFVPVGRRSGEEASKASNDDEDGVGDDDRCSRLTGDARTKAGALAPAAASAAATGLAQQSAGLAGVSNLLCTSPQLKRAMSSLRVVDVFRAASAALSVGACEAADASSSGPAGREVEAEVISRFWRSRLANQSSGSMYVSGAPGTGKSFTFTSLPAQVHAAKQTDPSLPAVVTVHLNCMSHITPSTAYTTLLALLASQLERMGVVLEEIVPEAADVRLLRSLSAGDHAQRVLSKLFSVTSIPPLRRSAQRQRVAAAAVAAHSSSAAVSESVCEASFAKGDSALSFIIVLDEMDQLGSNGNAILYQMFEWAGGAGSLVLFGVANALDLTDRMLPQLRRLGKPPATLEFRPYTAGQLESILEARLATVESSSGSQGKIFQAKALRLLARRVQNHTGDVRMALNLCRGVLDALIASRSPALNEPAAAFRGLSIGAMSKHIRATLGSKQGSAIANLTLHQKVLLLAGACHVARSGKSYLTYVQLENAYRRLCTDIAHFSDFATGSAFFELTDSLQTLSLVSISSSSGIALSRSASTGSFGTRTASRRLNYVKIIPSAETITTALAALNHSLFDRMLNELKEAGAR</sequence>
<dbReference type="Gene3D" id="1.20.1110.10">
    <property type="entry name" value="Calcium-transporting ATPase, transmembrane domain"/>
    <property type="match status" value="2"/>
</dbReference>
<feature type="transmembrane region" description="Helical" evidence="2">
    <location>
        <begin position="1312"/>
        <end position="1338"/>
    </location>
</feature>
<keyword evidence="2" id="KW-0812">Transmembrane</keyword>
<dbReference type="SUPFAM" id="SSF81653">
    <property type="entry name" value="Calcium ATPase, transduction domain A"/>
    <property type="match status" value="1"/>
</dbReference>
<feature type="transmembrane region" description="Helical" evidence="2">
    <location>
        <begin position="508"/>
        <end position="527"/>
    </location>
</feature>
<reference evidence="5 6" key="1">
    <citation type="submission" date="2010-05" db="EMBL/GenBank/DDBJ databases">
        <title>The Genome Sequence of Thecamonas trahens ATCC 50062.</title>
        <authorList>
            <consortium name="The Broad Institute Genome Sequencing Platform"/>
            <person name="Russ C."/>
            <person name="Cuomo C."/>
            <person name="Shea T."/>
            <person name="Young S.K."/>
            <person name="Zeng Q."/>
            <person name="Koehrsen M."/>
            <person name="Haas B."/>
            <person name="Borodovsky M."/>
            <person name="Guigo R."/>
            <person name="Alvarado L."/>
            <person name="Berlin A."/>
            <person name="Bochicchio J."/>
            <person name="Borenstein D."/>
            <person name="Chapman S."/>
            <person name="Chen Z."/>
            <person name="Freedman E."/>
            <person name="Gellesch M."/>
            <person name="Goldberg J."/>
            <person name="Griggs A."/>
            <person name="Gujja S."/>
            <person name="Heilman E."/>
            <person name="Heiman D."/>
            <person name="Hepburn T."/>
            <person name="Howarth C."/>
            <person name="Jen D."/>
            <person name="Larson L."/>
            <person name="Mehta T."/>
            <person name="Park D."/>
            <person name="Pearson M."/>
            <person name="Roberts A."/>
            <person name="Saif S."/>
            <person name="Shenoy N."/>
            <person name="Sisk P."/>
            <person name="Stolte C."/>
            <person name="Sykes S."/>
            <person name="Thomson T."/>
            <person name="Walk T."/>
            <person name="White J."/>
            <person name="Yandava C."/>
            <person name="Burger G."/>
            <person name="Gray M.W."/>
            <person name="Holland P.W.H."/>
            <person name="King N."/>
            <person name="Lang F.B.F."/>
            <person name="Roger A.J."/>
            <person name="Ruiz-Trillo I."/>
            <person name="Lander E."/>
            <person name="Nusbaum C."/>
        </authorList>
    </citation>
    <scope>NUCLEOTIDE SEQUENCE [LARGE SCALE GENOMIC DNA]</scope>
    <source>
        <strain evidence="5 6">ATCC 50062</strain>
    </source>
</reference>
<dbReference type="RefSeq" id="XP_013754379.1">
    <property type="nucleotide sequence ID" value="XM_013898925.1"/>
</dbReference>
<dbReference type="Gene3D" id="1.10.8.60">
    <property type="match status" value="1"/>
</dbReference>
<evidence type="ECO:0000256" key="2">
    <source>
        <dbReference type="SAM" id="Phobius"/>
    </source>
</evidence>
<gene>
    <name evidence="5" type="ORF">AMSG_12266</name>
</gene>
<feature type="region of interest" description="Disordered" evidence="1">
    <location>
        <begin position="1372"/>
        <end position="1392"/>
    </location>
</feature>
<evidence type="ECO:0000256" key="1">
    <source>
        <dbReference type="SAM" id="MobiDB-lite"/>
    </source>
</evidence>
<dbReference type="Gene3D" id="3.40.50.300">
    <property type="entry name" value="P-loop containing nucleotide triphosphate hydrolases"/>
    <property type="match status" value="1"/>
</dbReference>
<dbReference type="Pfam" id="PF00122">
    <property type="entry name" value="E1-E2_ATPase"/>
    <property type="match status" value="1"/>
</dbReference>
<feature type="compositionally biased region" description="Pro residues" evidence="1">
    <location>
        <begin position="198"/>
        <end position="211"/>
    </location>
</feature>
<keyword evidence="2" id="KW-1133">Transmembrane helix</keyword>
<dbReference type="SUPFAM" id="SSF52540">
    <property type="entry name" value="P-loop containing nucleoside triphosphate hydrolases"/>
    <property type="match status" value="1"/>
</dbReference>
<feature type="transmembrane region" description="Helical" evidence="2">
    <location>
        <begin position="378"/>
        <end position="397"/>
    </location>
</feature>
<feature type="compositionally biased region" description="Basic residues" evidence="1">
    <location>
        <begin position="154"/>
        <end position="171"/>
    </location>
</feature>
<dbReference type="InterPro" id="IPR006068">
    <property type="entry name" value="ATPase_P-typ_cation-transptr_C"/>
</dbReference>
<feature type="transmembrane region" description="Helical" evidence="2">
    <location>
        <begin position="1201"/>
        <end position="1222"/>
    </location>
</feature>
<dbReference type="InterPro" id="IPR027417">
    <property type="entry name" value="P-loop_NTPase"/>
</dbReference>
<dbReference type="OrthoDB" id="1926878at2759"/>
<dbReference type="GeneID" id="25570180"/>
<dbReference type="InterPro" id="IPR023298">
    <property type="entry name" value="ATPase_P-typ_TM_dom_sf"/>
</dbReference>
<protein>
    <recommendedName>
        <fullName evidence="7">AAA+ ATPase domain-containing protein</fullName>
    </recommendedName>
</protein>
<dbReference type="InterPro" id="IPR059000">
    <property type="entry name" value="ATPase_P-type_domA"/>
</dbReference>
<dbReference type="InterPro" id="IPR008250">
    <property type="entry name" value="ATPase_P-typ_transduc_dom_A_sf"/>
</dbReference>
<proteinExistence type="predicted"/>
<feature type="region of interest" description="Disordered" evidence="1">
    <location>
        <begin position="1438"/>
        <end position="1463"/>
    </location>
</feature>
<dbReference type="eggNOG" id="KOG0203">
    <property type="taxonomic scope" value="Eukaryota"/>
</dbReference>
<evidence type="ECO:0000259" key="3">
    <source>
        <dbReference type="Pfam" id="PF00122"/>
    </source>
</evidence>
<keyword evidence="6" id="KW-1185">Reference proteome</keyword>
<dbReference type="STRING" id="461836.A0A0L0DP32"/>
<dbReference type="GO" id="GO:0033314">
    <property type="term" value="P:mitotic DNA replication checkpoint signaling"/>
    <property type="evidence" value="ECO:0007669"/>
    <property type="project" value="TreeGrafter"/>
</dbReference>
<evidence type="ECO:0000259" key="4">
    <source>
        <dbReference type="Pfam" id="PF00689"/>
    </source>
</evidence>
<feature type="transmembrane region" description="Helical" evidence="2">
    <location>
        <begin position="1257"/>
        <end position="1275"/>
    </location>
</feature>
<dbReference type="GO" id="GO:0005634">
    <property type="term" value="C:nucleus"/>
    <property type="evidence" value="ECO:0007669"/>
    <property type="project" value="TreeGrafter"/>
</dbReference>
<dbReference type="PANTHER" id="PTHR10763">
    <property type="entry name" value="CELL DIVISION CONTROL PROTEIN 6-RELATED"/>
    <property type="match status" value="1"/>
</dbReference>
<dbReference type="GO" id="GO:0006270">
    <property type="term" value="P:DNA replication initiation"/>
    <property type="evidence" value="ECO:0007669"/>
    <property type="project" value="TreeGrafter"/>
</dbReference>
<feature type="transmembrane region" description="Helical" evidence="2">
    <location>
        <begin position="605"/>
        <end position="622"/>
    </location>
</feature>
<dbReference type="eggNOG" id="KOG2227">
    <property type="taxonomic scope" value="Eukaryota"/>
</dbReference>
<feature type="compositionally biased region" description="Basic residues" evidence="1">
    <location>
        <begin position="47"/>
        <end position="92"/>
    </location>
</feature>